<dbReference type="AlphaFoldDB" id="A0A1I2RYR2"/>
<proteinExistence type="predicted"/>
<keyword evidence="3" id="KW-1185">Reference proteome</keyword>
<gene>
    <name evidence="2" type="ORF">SAMN05660649_01690</name>
</gene>
<sequence>MFFETWWQAIVFGIVTTVGMLAVSAAFAKTWKKYEGNETPKQSCDSHH</sequence>
<dbReference type="RefSeq" id="WP_165613438.1">
    <property type="nucleotide sequence ID" value="NZ_FOOX01000005.1"/>
</dbReference>
<evidence type="ECO:0000256" key="1">
    <source>
        <dbReference type="SAM" id="Phobius"/>
    </source>
</evidence>
<keyword evidence="1" id="KW-1133">Transmembrane helix</keyword>
<accession>A0A1I2RYR2</accession>
<dbReference type="STRING" id="341036.SAMN05660649_01690"/>
<dbReference type="EMBL" id="FOOX01000005">
    <property type="protein sequence ID" value="SFG45764.1"/>
    <property type="molecule type" value="Genomic_DNA"/>
</dbReference>
<reference evidence="3" key="1">
    <citation type="submission" date="2016-10" db="EMBL/GenBank/DDBJ databases">
        <authorList>
            <person name="Varghese N."/>
            <person name="Submissions S."/>
        </authorList>
    </citation>
    <scope>NUCLEOTIDE SEQUENCE [LARGE SCALE GENOMIC DNA]</scope>
    <source>
        <strain evidence="3">DSM 17038</strain>
    </source>
</reference>
<evidence type="ECO:0000313" key="2">
    <source>
        <dbReference type="EMBL" id="SFG45764.1"/>
    </source>
</evidence>
<organism evidence="2 3">
    <name type="scientific">Desulfotruncus arcticus DSM 17038</name>
    <dbReference type="NCBI Taxonomy" id="1121424"/>
    <lineage>
        <taxon>Bacteria</taxon>
        <taxon>Bacillati</taxon>
        <taxon>Bacillota</taxon>
        <taxon>Clostridia</taxon>
        <taxon>Eubacteriales</taxon>
        <taxon>Desulfallaceae</taxon>
        <taxon>Desulfotruncus</taxon>
    </lineage>
</organism>
<keyword evidence="1" id="KW-0812">Transmembrane</keyword>
<feature type="transmembrane region" description="Helical" evidence="1">
    <location>
        <begin position="6"/>
        <end position="28"/>
    </location>
</feature>
<dbReference type="Proteomes" id="UP000199337">
    <property type="component" value="Unassembled WGS sequence"/>
</dbReference>
<name>A0A1I2RYR2_9FIRM</name>
<keyword evidence="1" id="KW-0472">Membrane</keyword>
<protein>
    <submittedName>
        <fullName evidence="2">Uncharacterized protein</fullName>
    </submittedName>
</protein>
<evidence type="ECO:0000313" key="3">
    <source>
        <dbReference type="Proteomes" id="UP000199337"/>
    </source>
</evidence>